<feature type="domain" description="PH" evidence="1">
    <location>
        <begin position="70"/>
        <end position="144"/>
    </location>
</feature>
<proteinExistence type="predicted"/>
<accession>A0A7R9PEG6</accession>
<dbReference type="PROSITE" id="PS50003">
    <property type="entry name" value="PH_DOMAIN"/>
    <property type="match status" value="1"/>
</dbReference>
<evidence type="ECO:0000259" key="1">
    <source>
        <dbReference type="PROSITE" id="PS50003"/>
    </source>
</evidence>
<protein>
    <submittedName>
        <fullName evidence="2">(California timema) hypothetical protein</fullName>
    </submittedName>
</protein>
<organism evidence="2">
    <name type="scientific">Timema californicum</name>
    <name type="common">California timema</name>
    <name type="synonym">Walking stick</name>
    <dbReference type="NCBI Taxonomy" id="61474"/>
    <lineage>
        <taxon>Eukaryota</taxon>
        <taxon>Metazoa</taxon>
        <taxon>Ecdysozoa</taxon>
        <taxon>Arthropoda</taxon>
        <taxon>Hexapoda</taxon>
        <taxon>Insecta</taxon>
        <taxon>Pterygota</taxon>
        <taxon>Neoptera</taxon>
        <taxon>Polyneoptera</taxon>
        <taxon>Phasmatodea</taxon>
        <taxon>Timematodea</taxon>
        <taxon>Timematoidea</taxon>
        <taxon>Timematidae</taxon>
        <taxon>Timema</taxon>
    </lineage>
</organism>
<evidence type="ECO:0000313" key="2">
    <source>
        <dbReference type="EMBL" id="CAD7580025.1"/>
    </source>
</evidence>
<gene>
    <name evidence="2" type="ORF">TCMB3V08_LOCUS12558</name>
</gene>
<dbReference type="InterPro" id="IPR001849">
    <property type="entry name" value="PH_domain"/>
</dbReference>
<name>A0A7R9PEG6_TIMCA</name>
<reference evidence="2" key="1">
    <citation type="submission" date="2020-11" db="EMBL/GenBank/DDBJ databases">
        <authorList>
            <person name="Tran Van P."/>
        </authorList>
    </citation>
    <scope>NUCLEOTIDE SEQUENCE</scope>
</reference>
<dbReference type="Pfam" id="PF00169">
    <property type="entry name" value="PH"/>
    <property type="match status" value="1"/>
</dbReference>
<dbReference type="EMBL" id="OE195916">
    <property type="protein sequence ID" value="CAD7580025.1"/>
    <property type="molecule type" value="Genomic_DNA"/>
</dbReference>
<dbReference type="InterPro" id="IPR011993">
    <property type="entry name" value="PH-like_dom_sf"/>
</dbReference>
<dbReference type="Gene3D" id="2.30.29.30">
    <property type="entry name" value="Pleckstrin-homology domain (PH domain)/Phosphotyrosine-binding domain (PTB)"/>
    <property type="match status" value="1"/>
</dbReference>
<dbReference type="SUPFAM" id="SSF50729">
    <property type="entry name" value="PH domain-like"/>
    <property type="match status" value="1"/>
</dbReference>
<sequence length="144" mass="16720">MELTGDLGTIQVDGAYGGLGNYTGRRSLRRTWRTIQVDRAYGGLGNYTGCLSRVRRRGGHTMAGKDGAEDVLKQGFMVKRSQNKKRFTPVNYKQRWFVLTRHFFIYYDTDEVSRTSEHLTCGPSRQPHSRVFIRQAICFMLYYY</sequence>
<dbReference type="AlphaFoldDB" id="A0A7R9PEG6"/>